<feature type="transmembrane region" description="Helical" evidence="1">
    <location>
        <begin position="20"/>
        <end position="38"/>
    </location>
</feature>
<reference evidence="3" key="1">
    <citation type="journal article" date="2019" name="Int. J. Syst. Evol. Microbiol.">
        <title>The Global Catalogue of Microorganisms (GCM) 10K type strain sequencing project: providing services to taxonomists for standard genome sequencing and annotation.</title>
        <authorList>
            <consortium name="The Broad Institute Genomics Platform"/>
            <consortium name="The Broad Institute Genome Sequencing Center for Infectious Disease"/>
            <person name="Wu L."/>
            <person name="Ma J."/>
        </authorList>
    </citation>
    <scope>NUCLEOTIDE SEQUENCE [LARGE SCALE GENOMIC DNA]</scope>
    <source>
        <strain evidence="3">CCUG 66188</strain>
    </source>
</reference>
<name>A0ABW2B5L8_9RHOB</name>
<keyword evidence="3" id="KW-1185">Reference proteome</keyword>
<evidence type="ECO:0000256" key="1">
    <source>
        <dbReference type="SAM" id="Phobius"/>
    </source>
</evidence>
<dbReference type="EMBL" id="JBHSWG010000001">
    <property type="protein sequence ID" value="MFC6760334.1"/>
    <property type="molecule type" value="Genomic_DNA"/>
</dbReference>
<keyword evidence="1" id="KW-1133">Transmembrane helix</keyword>
<gene>
    <name evidence="2" type="ORF">ACFQFQ_13930</name>
</gene>
<accession>A0ABW2B5L8</accession>
<proteinExistence type="predicted"/>
<evidence type="ECO:0000313" key="2">
    <source>
        <dbReference type="EMBL" id="MFC6760334.1"/>
    </source>
</evidence>
<feature type="transmembrane region" description="Helical" evidence="1">
    <location>
        <begin position="50"/>
        <end position="71"/>
    </location>
</feature>
<dbReference type="Pfam" id="PF06966">
    <property type="entry name" value="DUF1295"/>
    <property type="match status" value="1"/>
</dbReference>
<protein>
    <submittedName>
        <fullName evidence="2">DUF1295 domain-containing protein</fullName>
    </submittedName>
</protein>
<keyword evidence="1" id="KW-0812">Transmembrane</keyword>
<dbReference type="PANTHER" id="PTHR32251">
    <property type="entry name" value="3-OXO-5-ALPHA-STEROID 4-DEHYDROGENASE"/>
    <property type="match status" value="1"/>
</dbReference>
<comment type="caution">
    <text evidence="2">The sequence shown here is derived from an EMBL/GenBank/DDBJ whole genome shotgun (WGS) entry which is preliminary data.</text>
</comment>
<dbReference type="InterPro" id="IPR010721">
    <property type="entry name" value="UstE-like"/>
</dbReference>
<feature type="transmembrane region" description="Helical" evidence="1">
    <location>
        <begin position="83"/>
        <end position="103"/>
    </location>
</feature>
<organism evidence="2 3">
    <name type="scientific">Sulfitobacter porphyrae</name>
    <dbReference type="NCBI Taxonomy" id="1246864"/>
    <lineage>
        <taxon>Bacteria</taxon>
        <taxon>Pseudomonadati</taxon>
        <taxon>Pseudomonadota</taxon>
        <taxon>Alphaproteobacteria</taxon>
        <taxon>Rhodobacterales</taxon>
        <taxon>Roseobacteraceae</taxon>
        <taxon>Sulfitobacter</taxon>
    </lineage>
</organism>
<feature type="transmembrane region" description="Helical" evidence="1">
    <location>
        <begin position="169"/>
        <end position="196"/>
    </location>
</feature>
<dbReference type="Gene3D" id="1.20.120.1630">
    <property type="match status" value="1"/>
</dbReference>
<sequence length="226" mass="24946">MAAPQGGVDRRHNPSLRIKLIFATLHGAIVVIALWLAFGPFDWADPTRARILAGCALLYWLRHLVTLFVLMQRRVAIAEALGLSAFMAVFELGFLLLGAGFLSGTAAPLTGWDGAGAALLLIGSYLNTGSELQRRAWKQQPGAKGHCYTGGLFAYSMHINYFGDTMLFTGWAMLTASLWAFSIPLLMAAMFVFYHIPPLDAYLAERYGAEFRAYAKRTARFVPFIY</sequence>
<dbReference type="PROSITE" id="PS50244">
    <property type="entry name" value="S5A_REDUCTASE"/>
    <property type="match status" value="1"/>
</dbReference>
<dbReference type="PANTHER" id="PTHR32251:SF17">
    <property type="entry name" value="STEROID 5-ALPHA REDUCTASE C-TERMINAL DOMAIN-CONTAINING PROTEIN"/>
    <property type="match status" value="1"/>
</dbReference>
<keyword evidence="1" id="KW-0472">Membrane</keyword>
<evidence type="ECO:0000313" key="3">
    <source>
        <dbReference type="Proteomes" id="UP001596353"/>
    </source>
</evidence>
<dbReference type="Proteomes" id="UP001596353">
    <property type="component" value="Unassembled WGS sequence"/>
</dbReference>